<dbReference type="EMBL" id="JACCBM010000001">
    <property type="protein sequence ID" value="NYD69305.1"/>
    <property type="molecule type" value="Genomic_DNA"/>
</dbReference>
<dbReference type="PANTHER" id="PTHR48050">
    <property type="entry name" value="STEROL 3-BETA-GLUCOSYLTRANSFERASE"/>
    <property type="match status" value="1"/>
</dbReference>
<keyword evidence="2" id="KW-0328">Glycosyltransferase</keyword>
<dbReference type="InterPro" id="IPR002213">
    <property type="entry name" value="UDP_glucos_trans"/>
</dbReference>
<dbReference type="GO" id="GO:0008194">
    <property type="term" value="F:UDP-glycosyltransferase activity"/>
    <property type="evidence" value="ECO:0007669"/>
    <property type="project" value="InterPro"/>
</dbReference>
<keyword evidence="4" id="KW-1185">Reference proteome</keyword>
<dbReference type="RefSeq" id="WP_179546662.1">
    <property type="nucleotide sequence ID" value="NZ_BSEW01000001.1"/>
</dbReference>
<dbReference type="Pfam" id="PF00201">
    <property type="entry name" value="UDPGT"/>
    <property type="match status" value="1"/>
</dbReference>
<sequence length="448" mass="46192">MTLLIISPDYASHLLPLATLGTAWQAAGERVVVATGPATDAIVRSFGFERVELQLGKGSNPGVIRAEEQPEGEDDALRGFFDATRRGMVAALSFQASARLSDLMWEPVRTARRVQEVVAAVAPDRILVDHLAFSARLALVAAGIPHVDVVLGHPSALPVPGSGEVYGFPPAWPDVFSSSLLPSELSELRALCEQVDANFTAEWNAALQELDPSAPPTSSAFEEHGETLLFNYPVELAGAGRRARYPASSFIGSAVRSEDADEVAAVEAWIASSAEPIVYVSFGSFLSVRDDVLARVVAALRSLAASTPLRVALAVGSADRAVLGELPSSWLVREFLPQVALLGAAAAAVTHGGNNSVTEAMTAGVPLLVLPFSTDQFAGAAALVDAGFAQALDPNAATPSALAAALAALLPLAPEAAARLAALSASLRATPGPARALAAASAAPPLAP</sequence>
<evidence type="ECO:0000313" key="3">
    <source>
        <dbReference type="EMBL" id="NYD69305.1"/>
    </source>
</evidence>
<dbReference type="GO" id="GO:0017000">
    <property type="term" value="P:antibiotic biosynthetic process"/>
    <property type="evidence" value="ECO:0007669"/>
    <property type="project" value="UniProtKB-ARBA"/>
</dbReference>
<comment type="caution">
    <text evidence="3">The sequence shown here is derived from an EMBL/GenBank/DDBJ whole genome shotgun (WGS) entry which is preliminary data.</text>
</comment>
<evidence type="ECO:0000313" key="4">
    <source>
        <dbReference type="Proteomes" id="UP000549913"/>
    </source>
</evidence>
<dbReference type="PROSITE" id="PS00375">
    <property type="entry name" value="UDPGT"/>
    <property type="match status" value="1"/>
</dbReference>
<dbReference type="AlphaFoldDB" id="A0A852SKC3"/>
<dbReference type="Proteomes" id="UP000549913">
    <property type="component" value="Unassembled WGS sequence"/>
</dbReference>
<dbReference type="SUPFAM" id="SSF53756">
    <property type="entry name" value="UDP-Glycosyltransferase/glycogen phosphorylase"/>
    <property type="match status" value="1"/>
</dbReference>
<organism evidence="3 4">
    <name type="scientific">Herbiconiux flava</name>
    <dbReference type="NCBI Taxonomy" id="881268"/>
    <lineage>
        <taxon>Bacteria</taxon>
        <taxon>Bacillati</taxon>
        <taxon>Actinomycetota</taxon>
        <taxon>Actinomycetes</taxon>
        <taxon>Micrococcales</taxon>
        <taxon>Microbacteriaceae</taxon>
        <taxon>Herbiconiux</taxon>
    </lineage>
</organism>
<dbReference type="PANTHER" id="PTHR48050:SF13">
    <property type="entry name" value="STEROL 3-BETA-GLUCOSYLTRANSFERASE UGT80A2"/>
    <property type="match status" value="1"/>
</dbReference>
<name>A0A852SKC3_9MICO</name>
<protein>
    <submittedName>
        <fullName evidence="3">MGT family glycosyltransferase</fullName>
    </submittedName>
</protein>
<reference evidence="3 4" key="1">
    <citation type="submission" date="2020-07" db="EMBL/GenBank/DDBJ databases">
        <title>Sequencing the genomes of 1000 actinobacteria strains.</title>
        <authorList>
            <person name="Klenk H.-P."/>
        </authorList>
    </citation>
    <scope>NUCLEOTIDE SEQUENCE [LARGE SCALE GENOMIC DNA]</scope>
    <source>
        <strain evidence="3 4">DSM 26474</strain>
    </source>
</reference>
<dbReference type="InterPro" id="IPR035595">
    <property type="entry name" value="UDP_glycos_trans_CS"/>
</dbReference>
<gene>
    <name evidence="3" type="ORF">BJ984_000463</name>
</gene>
<dbReference type="InterPro" id="IPR050426">
    <property type="entry name" value="Glycosyltransferase_28"/>
</dbReference>
<dbReference type="Gene3D" id="3.40.50.2000">
    <property type="entry name" value="Glycogen Phosphorylase B"/>
    <property type="match status" value="2"/>
</dbReference>
<evidence type="ECO:0000256" key="2">
    <source>
        <dbReference type="RuleBase" id="RU003718"/>
    </source>
</evidence>
<keyword evidence="1 2" id="KW-0808">Transferase</keyword>
<evidence type="ECO:0000256" key="1">
    <source>
        <dbReference type="ARBA" id="ARBA00022679"/>
    </source>
</evidence>
<accession>A0A852SKC3</accession>
<proteinExistence type="inferred from homology"/>
<comment type="similarity">
    <text evidence="2">Belongs to the UDP-glycosyltransferase family.</text>
</comment>